<accession>E6QNH0</accession>
<dbReference type="Gene3D" id="3.40.1350.10">
    <property type="match status" value="1"/>
</dbReference>
<dbReference type="InterPro" id="IPR011856">
    <property type="entry name" value="tRNA_endonuc-like_dom_sf"/>
</dbReference>
<gene>
    <name evidence="1" type="ORF">CARN6_2302</name>
</gene>
<dbReference type="AlphaFoldDB" id="E6QNH0"/>
<reference evidence="1" key="1">
    <citation type="submission" date="2009-10" db="EMBL/GenBank/DDBJ databases">
        <title>Diversity of trophic interactions inside an arsenic-rich microbial ecosystem.</title>
        <authorList>
            <person name="Bertin P.N."/>
            <person name="Heinrich-Salmeron A."/>
            <person name="Pelletier E."/>
            <person name="Goulhen-Chollet F."/>
            <person name="Arsene-Ploetze F."/>
            <person name="Gallien S."/>
            <person name="Calteau A."/>
            <person name="Vallenet D."/>
            <person name="Casiot C."/>
            <person name="Chane-Woon-Ming B."/>
            <person name="Giloteaux L."/>
            <person name="Barakat M."/>
            <person name="Bonnefoy V."/>
            <person name="Bruneel O."/>
            <person name="Chandler M."/>
            <person name="Cleiss J."/>
            <person name="Duran R."/>
            <person name="Elbaz-Poulichet F."/>
            <person name="Fonknechten N."/>
            <person name="Lauga B."/>
            <person name="Mornico D."/>
            <person name="Ortet P."/>
            <person name="Schaeffer C."/>
            <person name="Siguier P."/>
            <person name="Alexander Thil Smith A."/>
            <person name="Van Dorsselaer A."/>
            <person name="Weissenbach J."/>
            <person name="Medigue C."/>
            <person name="Le Paslier D."/>
        </authorList>
    </citation>
    <scope>NUCLEOTIDE SEQUENCE</scope>
</reference>
<protein>
    <submittedName>
        <fullName evidence="1">Uncharacterized protein</fullName>
    </submittedName>
</protein>
<name>E6QNH0_9ZZZZ</name>
<evidence type="ECO:0000313" key="1">
    <source>
        <dbReference type="EMBL" id="CBI08791.1"/>
    </source>
</evidence>
<dbReference type="GO" id="GO:0003676">
    <property type="term" value="F:nucleic acid binding"/>
    <property type="evidence" value="ECO:0007669"/>
    <property type="project" value="InterPro"/>
</dbReference>
<sequence>MLDDAHEFKVFLNGKEIKKEDRGFYQHVQLLWAFDVATSGDVKAMAKNLAQLPKVVMDGKNPEPCIALLPNVVVCDSTEYAVSGYIASVLLPRHLGSKEDSANMVSIFANGRVFAEDVLTEANSAKYYQSYLVGEIHADFLDDDNVDRATASREAIKKDDPKYQALIAFIRTTLDSIGDQWDDWRTELGLDKAEPQNAAVIEWIDTLADKRDQKAAMKLMTSIKNAVVHSDDIKNDAAKRVLYRGAIIGFEKLRLNNQLDKLAAVTDILGAEFAAIFASLDHVEESAYAEITRQRLAIVKKFAEISNDPTALEKVAQQYLFDHLWLLDPTWDRVTSQVEMEKTLTTYLQKDHPDSSGARLDITYRASSGRHIVVELKKPTKTALGYYDLYEQVSKYKDAVESYYKAKEPNKPVPALDIYLLVAQTPSGFDESKRKSLAEVNGRFITYTQLINDAQSSYQQYLDVTNVTGPLETILKKL</sequence>
<proteinExistence type="predicted"/>
<dbReference type="EMBL" id="CABQ01000273">
    <property type="protein sequence ID" value="CBI08791.1"/>
    <property type="molecule type" value="Genomic_DNA"/>
</dbReference>
<comment type="caution">
    <text evidence="1">The sequence shown here is derived from an EMBL/GenBank/DDBJ whole genome shotgun (WGS) entry which is preliminary data.</text>
</comment>
<organism evidence="1">
    <name type="scientific">mine drainage metagenome</name>
    <dbReference type="NCBI Taxonomy" id="410659"/>
    <lineage>
        <taxon>unclassified sequences</taxon>
        <taxon>metagenomes</taxon>
        <taxon>ecological metagenomes</taxon>
    </lineage>
</organism>